<accession>A0A317XM45</accession>
<dbReference type="InterPro" id="IPR050936">
    <property type="entry name" value="AP-1-like"/>
</dbReference>
<feature type="domain" description="BZIP" evidence="4">
    <location>
        <begin position="244"/>
        <end position="259"/>
    </location>
</feature>
<dbReference type="STRING" id="1882483.A0A317XM45"/>
<dbReference type="GO" id="GO:0090575">
    <property type="term" value="C:RNA polymerase II transcription regulator complex"/>
    <property type="evidence" value="ECO:0007669"/>
    <property type="project" value="TreeGrafter"/>
</dbReference>
<feature type="compositionally biased region" description="Low complexity" evidence="3">
    <location>
        <begin position="351"/>
        <end position="368"/>
    </location>
</feature>
<feature type="compositionally biased region" description="Polar residues" evidence="3">
    <location>
        <begin position="425"/>
        <end position="442"/>
    </location>
</feature>
<evidence type="ECO:0000256" key="3">
    <source>
        <dbReference type="SAM" id="MobiDB-lite"/>
    </source>
</evidence>
<feature type="compositionally biased region" description="Polar residues" evidence="3">
    <location>
        <begin position="397"/>
        <end position="411"/>
    </location>
</feature>
<feature type="compositionally biased region" description="Basic and acidic residues" evidence="3">
    <location>
        <begin position="96"/>
        <end position="120"/>
    </location>
</feature>
<dbReference type="Gene3D" id="1.20.5.170">
    <property type="match status" value="1"/>
</dbReference>
<feature type="compositionally biased region" description="Low complexity" evidence="3">
    <location>
        <begin position="380"/>
        <end position="396"/>
    </location>
</feature>
<reference evidence="5 6" key="1">
    <citation type="journal article" date="2018" name="Mol. Biol. Evol.">
        <title>Broad Genomic Sampling Reveals a Smut Pathogenic Ancestry of the Fungal Clade Ustilaginomycotina.</title>
        <authorList>
            <person name="Kijpornyongpan T."/>
            <person name="Mondo S.J."/>
            <person name="Barry K."/>
            <person name="Sandor L."/>
            <person name="Lee J."/>
            <person name="Lipzen A."/>
            <person name="Pangilinan J."/>
            <person name="LaButti K."/>
            <person name="Hainaut M."/>
            <person name="Henrissat B."/>
            <person name="Grigoriev I.V."/>
            <person name="Spatafora J.W."/>
            <person name="Aime M.C."/>
        </authorList>
    </citation>
    <scope>NUCLEOTIDE SEQUENCE [LARGE SCALE GENOMIC DNA]</scope>
    <source>
        <strain evidence="5 6">MCA 3645</strain>
    </source>
</reference>
<dbReference type="Proteomes" id="UP000246740">
    <property type="component" value="Unassembled WGS sequence"/>
</dbReference>
<dbReference type="GO" id="GO:0000976">
    <property type="term" value="F:transcription cis-regulatory region binding"/>
    <property type="evidence" value="ECO:0007669"/>
    <property type="project" value="InterPro"/>
</dbReference>
<comment type="subcellular location">
    <subcellularLocation>
        <location evidence="1">Nucleus</location>
    </subcellularLocation>
</comment>
<feature type="compositionally biased region" description="Low complexity" evidence="3">
    <location>
        <begin position="443"/>
        <end position="463"/>
    </location>
</feature>
<dbReference type="InParanoid" id="A0A317XM45"/>
<feature type="region of interest" description="Disordered" evidence="3">
    <location>
        <begin position="1"/>
        <end position="169"/>
    </location>
</feature>
<feature type="compositionally biased region" description="Low complexity" evidence="3">
    <location>
        <begin position="474"/>
        <end position="491"/>
    </location>
</feature>
<proteinExistence type="predicted"/>
<dbReference type="GO" id="GO:0001228">
    <property type="term" value="F:DNA-binding transcription activator activity, RNA polymerase II-specific"/>
    <property type="evidence" value="ECO:0007669"/>
    <property type="project" value="TreeGrafter"/>
</dbReference>
<feature type="compositionally biased region" description="Basic and acidic residues" evidence="3">
    <location>
        <begin position="34"/>
        <end position="46"/>
    </location>
</feature>
<feature type="compositionally biased region" description="Low complexity" evidence="3">
    <location>
        <begin position="48"/>
        <end position="59"/>
    </location>
</feature>
<sequence length="491" mass="51734">MEDPKSLPTESQEGEYNSSEYTHNDIDPSIGAHGTEEQHRVERGEPDVGVNVEGENAGGDPESVAMEAVMQLAQAASQQHHYEEEHADETQQQQHGHVENSEVHHEHLPVDNSEGVEKVGSKRKLSQSRPSAGVARANKVSRNDDAGQATIAVEQGGDGHSSSEAFQLPEAWSGSNIPIDLQKAYQQHLAQNGFPISTASNAAASNTITPASASAARPTSDDTSSPPTANSSPNKPARQLSTTKRAAQNRAAQRAFRERRDKYVKVLESKAARLEAAVRVANECKRRYIESLQTIEGLRADNHGLRVALSALSGTQAGAPPAQMKIEDYLATLPEIPPVITEEEEAILPNTAATGGSSASPSATNLPHAESHPHPHPHPHSQSQSSEQQAASQSSENTSRLQEDSNPSLDSLSAVAAAAAAAAAHTSNENQAGKTSEGTDASQPQDMQAEQQGQQQQGTQQPPQDEESVGIKDPALAATAAPAPAAADAAA</sequence>
<dbReference type="OrthoDB" id="2593073at2759"/>
<feature type="compositionally biased region" description="Low complexity" evidence="3">
    <location>
        <begin position="245"/>
        <end position="254"/>
    </location>
</feature>
<evidence type="ECO:0000256" key="2">
    <source>
        <dbReference type="ARBA" id="ARBA00023242"/>
    </source>
</evidence>
<dbReference type="InterPro" id="IPR046347">
    <property type="entry name" value="bZIP_sf"/>
</dbReference>
<protein>
    <recommendedName>
        <fullName evidence="4">BZIP domain-containing protein</fullName>
    </recommendedName>
</protein>
<dbReference type="PANTHER" id="PTHR40621">
    <property type="entry name" value="TRANSCRIPTION FACTOR KAPC-RELATED"/>
    <property type="match status" value="1"/>
</dbReference>
<gene>
    <name evidence="5" type="ORF">BCV70DRAFT_200957</name>
</gene>
<evidence type="ECO:0000313" key="5">
    <source>
        <dbReference type="EMBL" id="PWY99385.1"/>
    </source>
</evidence>
<keyword evidence="2" id="KW-0539">Nucleus</keyword>
<name>A0A317XM45_9BASI</name>
<dbReference type="AlphaFoldDB" id="A0A317XM45"/>
<evidence type="ECO:0000256" key="1">
    <source>
        <dbReference type="ARBA" id="ARBA00004123"/>
    </source>
</evidence>
<feature type="compositionally biased region" description="Low complexity" evidence="3">
    <location>
        <begin position="207"/>
        <end position="237"/>
    </location>
</feature>
<dbReference type="SUPFAM" id="SSF57959">
    <property type="entry name" value="Leucine zipper domain"/>
    <property type="match status" value="1"/>
</dbReference>
<evidence type="ECO:0000259" key="4">
    <source>
        <dbReference type="PROSITE" id="PS00036"/>
    </source>
</evidence>
<evidence type="ECO:0000313" key="6">
    <source>
        <dbReference type="Proteomes" id="UP000246740"/>
    </source>
</evidence>
<dbReference type="EMBL" id="KZ819195">
    <property type="protein sequence ID" value="PWY99385.1"/>
    <property type="molecule type" value="Genomic_DNA"/>
</dbReference>
<feature type="region of interest" description="Disordered" evidence="3">
    <location>
        <begin position="351"/>
        <end position="491"/>
    </location>
</feature>
<organism evidence="5 6">
    <name type="scientific">Testicularia cyperi</name>
    <dbReference type="NCBI Taxonomy" id="1882483"/>
    <lineage>
        <taxon>Eukaryota</taxon>
        <taxon>Fungi</taxon>
        <taxon>Dikarya</taxon>
        <taxon>Basidiomycota</taxon>
        <taxon>Ustilaginomycotina</taxon>
        <taxon>Ustilaginomycetes</taxon>
        <taxon>Ustilaginales</taxon>
        <taxon>Anthracoideaceae</taxon>
        <taxon>Testicularia</taxon>
    </lineage>
</organism>
<dbReference type="InterPro" id="IPR004827">
    <property type="entry name" value="bZIP"/>
</dbReference>
<dbReference type="PANTHER" id="PTHR40621:SF6">
    <property type="entry name" value="AP-1-LIKE TRANSCRIPTION FACTOR YAP1-RELATED"/>
    <property type="match status" value="1"/>
</dbReference>
<dbReference type="PROSITE" id="PS00036">
    <property type="entry name" value="BZIP_BASIC"/>
    <property type="match status" value="1"/>
</dbReference>
<feature type="compositionally biased region" description="Polar residues" evidence="3">
    <location>
        <begin position="8"/>
        <end position="21"/>
    </location>
</feature>
<feature type="region of interest" description="Disordered" evidence="3">
    <location>
        <begin position="207"/>
        <end position="257"/>
    </location>
</feature>
<keyword evidence="6" id="KW-1185">Reference proteome</keyword>
<feature type="compositionally biased region" description="Low complexity" evidence="3">
    <location>
        <begin position="414"/>
        <end position="424"/>
    </location>
</feature>